<dbReference type="InterPro" id="IPR002902">
    <property type="entry name" value="GNK2"/>
</dbReference>
<dbReference type="EMBL" id="BKCP01011292">
    <property type="protein sequence ID" value="GER54571.1"/>
    <property type="molecule type" value="Genomic_DNA"/>
</dbReference>
<dbReference type="InterPro" id="IPR038408">
    <property type="entry name" value="GNK2_sf"/>
</dbReference>
<feature type="chain" id="PRO_5022770869" evidence="6">
    <location>
        <begin position="32"/>
        <end position="337"/>
    </location>
</feature>
<reference evidence="9" key="1">
    <citation type="journal article" date="2019" name="Curr. Biol.">
        <title>Genome Sequence of Striga asiatica Provides Insight into the Evolution of Plant Parasitism.</title>
        <authorList>
            <person name="Yoshida S."/>
            <person name="Kim S."/>
            <person name="Wafula E.K."/>
            <person name="Tanskanen J."/>
            <person name="Kim Y.M."/>
            <person name="Honaas L."/>
            <person name="Yang Z."/>
            <person name="Spallek T."/>
            <person name="Conn C.E."/>
            <person name="Ichihashi Y."/>
            <person name="Cheong K."/>
            <person name="Cui S."/>
            <person name="Der J.P."/>
            <person name="Gundlach H."/>
            <person name="Jiao Y."/>
            <person name="Hori C."/>
            <person name="Ishida J.K."/>
            <person name="Kasahara H."/>
            <person name="Kiba T."/>
            <person name="Kim M.S."/>
            <person name="Koo N."/>
            <person name="Laohavisit A."/>
            <person name="Lee Y.H."/>
            <person name="Lumba S."/>
            <person name="McCourt P."/>
            <person name="Mortimer J.C."/>
            <person name="Mutuku J.M."/>
            <person name="Nomura T."/>
            <person name="Sasaki-Sekimoto Y."/>
            <person name="Seto Y."/>
            <person name="Wang Y."/>
            <person name="Wakatake T."/>
            <person name="Sakakibara H."/>
            <person name="Demura T."/>
            <person name="Yamaguchi S."/>
            <person name="Yoneyama K."/>
            <person name="Manabe R.I."/>
            <person name="Nelson D.C."/>
            <person name="Schulman A.H."/>
            <person name="Timko M.P."/>
            <person name="dePamphilis C.W."/>
            <person name="Choi D."/>
            <person name="Shirasu K."/>
        </authorList>
    </citation>
    <scope>NUCLEOTIDE SEQUENCE [LARGE SCALE GENOMIC DNA]</scope>
    <source>
        <strain evidence="9">cv. UVA1</strain>
    </source>
</reference>
<dbReference type="AlphaFoldDB" id="A0A5A7RDU5"/>
<dbReference type="InterPro" id="IPR050581">
    <property type="entry name" value="CRR_secretory_protein"/>
</dbReference>
<evidence type="ECO:0000313" key="9">
    <source>
        <dbReference type="Proteomes" id="UP000325081"/>
    </source>
</evidence>
<evidence type="ECO:0000313" key="8">
    <source>
        <dbReference type="EMBL" id="GER54571.1"/>
    </source>
</evidence>
<feature type="signal peptide" evidence="6">
    <location>
        <begin position="1"/>
        <end position="31"/>
    </location>
</feature>
<comment type="caution">
    <text evidence="8">The sequence shown here is derived from an EMBL/GenBank/DDBJ whole genome shotgun (WGS) entry which is preliminary data.</text>
</comment>
<dbReference type="CDD" id="cd23509">
    <property type="entry name" value="Gnk2-like"/>
    <property type="match status" value="2"/>
</dbReference>
<evidence type="ECO:0000256" key="1">
    <source>
        <dbReference type="ARBA" id="ARBA00004613"/>
    </source>
</evidence>
<keyword evidence="9" id="KW-1185">Reference proteome</keyword>
<comment type="subcellular location">
    <subcellularLocation>
        <location evidence="1">Secreted</location>
    </subcellularLocation>
</comment>
<evidence type="ECO:0000256" key="3">
    <source>
        <dbReference type="ARBA" id="ARBA00022729"/>
    </source>
</evidence>
<evidence type="ECO:0000256" key="5">
    <source>
        <dbReference type="ARBA" id="ARBA00038515"/>
    </source>
</evidence>
<evidence type="ECO:0000259" key="7">
    <source>
        <dbReference type="PROSITE" id="PS51473"/>
    </source>
</evidence>
<dbReference type="PANTHER" id="PTHR32411">
    <property type="entry name" value="CYSTEINE-RICH REPEAT SECRETORY PROTEIN 38-RELATED"/>
    <property type="match status" value="1"/>
</dbReference>
<sequence length="337" mass="37390">LFSYIQTMNTLHHHHLPLLLLFLLFTSPAQAQAQAQSPAAFSCDGNNVTNRQIPQNINRLLTTLVSGTIQNGFITASSGRGPAQIYGLAQCRGDVPNNECSACIREAARIVRDSDHCPTQSGARIWYDFCFLRYNTNSFAGQLDTSGWILYNVNNVTDPSAFNEKLGDLMRNISSEAVRPGRRGLGKGTRGLTPLRTLYGLVQCTRDLSELACAQCLATAIFPDVCVNREGCRVLFGSCYVRYELYPFFFPLESGRSTGRGPGSVTVKKVGHLGFGEVKAEDVPEDTVKVNSFHRVFYGTTLIEFSSEDDAANILKQKEPIKRKKLQRHVLRTIKML</sequence>
<comment type="similarity">
    <text evidence="5">Belongs to the cysteine-rich repeat secretory protein family.</text>
</comment>
<feature type="non-terminal residue" evidence="8">
    <location>
        <position position="1"/>
    </location>
</feature>
<dbReference type="Pfam" id="PF01657">
    <property type="entry name" value="Stress-antifung"/>
    <property type="match status" value="2"/>
</dbReference>
<dbReference type="GO" id="GO:0005576">
    <property type="term" value="C:extracellular region"/>
    <property type="evidence" value="ECO:0007669"/>
    <property type="project" value="UniProtKB-SubCell"/>
</dbReference>
<accession>A0A5A7RDU5</accession>
<dbReference type="OrthoDB" id="1933521at2759"/>
<keyword evidence="2" id="KW-0964">Secreted</keyword>
<dbReference type="Proteomes" id="UP000325081">
    <property type="component" value="Unassembled WGS sequence"/>
</dbReference>
<name>A0A5A7RDU5_STRAF</name>
<dbReference type="PROSITE" id="PS51473">
    <property type="entry name" value="GNK2"/>
    <property type="match status" value="2"/>
</dbReference>
<keyword evidence="4" id="KW-0677">Repeat</keyword>
<protein>
    <submittedName>
        <fullName evidence="8">Cysteine-rich repeat secretory protein</fullName>
    </submittedName>
</protein>
<dbReference type="PANTHER" id="PTHR32411:SF55">
    <property type="entry name" value="CYSTEINE-RICH REPEAT SECRETORY PROTEIN 55"/>
    <property type="match status" value="1"/>
</dbReference>
<dbReference type="Gene3D" id="3.30.430.20">
    <property type="entry name" value="Gnk2 domain, C-X8-C-X2-C motif"/>
    <property type="match status" value="2"/>
</dbReference>
<organism evidence="8 9">
    <name type="scientific">Striga asiatica</name>
    <name type="common">Asiatic witchweed</name>
    <name type="synonym">Buchnera asiatica</name>
    <dbReference type="NCBI Taxonomy" id="4170"/>
    <lineage>
        <taxon>Eukaryota</taxon>
        <taxon>Viridiplantae</taxon>
        <taxon>Streptophyta</taxon>
        <taxon>Embryophyta</taxon>
        <taxon>Tracheophyta</taxon>
        <taxon>Spermatophyta</taxon>
        <taxon>Magnoliopsida</taxon>
        <taxon>eudicotyledons</taxon>
        <taxon>Gunneridae</taxon>
        <taxon>Pentapetalae</taxon>
        <taxon>asterids</taxon>
        <taxon>lamiids</taxon>
        <taxon>Lamiales</taxon>
        <taxon>Orobanchaceae</taxon>
        <taxon>Buchnereae</taxon>
        <taxon>Striga</taxon>
    </lineage>
</organism>
<keyword evidence="3 6" id="KW-0732">Signal</keyword>
<evidence type="ECO:0000256" key="2">
    <source>
        <dbReference type="ARBA" id="ARBA00022525"/>
    </source>
</evidence>
<feature type="domain" description="Gnk2-homologous" evidence="7">
    <location>
        <begin position="35"/>
        <end position="139"/>
    </location>
</feature>
<evidence type="ECO:0000256" key="6">
    <source>
        <dbReference type="SAM" id="SignalP"/>
    </source>
</evidence>
<gene>
    <name evidence="8" type="ORF">STAS_32161</name>
</gene>
<feature type="domain" description="Gnk2-homologous" evidence="7">
    <location>
        <begin position="144"/>
        <end position="248"/>
    </location>
</feature>
<proteinExistence type="inferred from homology"/>
<evidence type="ECO:0000256" key="4">
    <source>
        <dbReference type="ARBA" id="ARBA00022737"/>
    </source>
</evidence>